<gene>
    <name evidence="1" type="ORF">CROQUDRAFT_664387</name>
</gene>
<comment type="caution">
    <text evidence="1">The sequence shown here is derived from an EMBL/GenBank/DDBJ whole genome shotgun (WGS) entry which is preliminary data.</text>
</comment>
<evidence type="ECO:0000313" key="2">
    <source>
        <dbReference type="Proteomes" id="UP000886653"/>
    </source>
</evidence>
<evidence type="ECO:0000313" key="1">
    <source>
        <dbReference type="EMBL" id="KAG0141051.1"/>
    </source>
</evidence>
<reference evidence="1" key="1">
    <citation type="submission" date="2013-11" db="EMBL/GenBank/DDBJ databases">
        <title>Genome sequence of the fusiform rust pathogen reveals effectors for host alternation and coevolution with pine.</title>
        <authorList>
            <consortium name="DOE Joint Genome Institute"/>
            <person name="Smith K."/>
            <person name="Pendleton A."/>
            <person name="Kubisiak T."/>
            <person name="Anderson C."/>
            <person name="Salamov A."/>
            <person name="Aerts A."/>
            <person name="Riley R."/>
            <person name="Clum A."/>
            <person name="Lindquist E."/>
            <person name="Ence D."/>
            <person name="Campbell M."/>
            <person name="Kronenberg Z."/>
            <person name="Feau N."/>
            <person name="Dhillon B."/>
            <person name="Hamelin R."/>
            <person name="Burleigh J."/>
            <person name="Smith J."/>
            <person name="Yandell M."/>
            <person name="Nelson C."/>
            <person name="Grigoriev I."/>
            <person name="Davis J."/>
        </authorList>
    </citation>
    <scope>NUCLEOTIDE SEQUENCE</scope>
    <source>
        <strain evidence="1">G11</strain>
    </source>
</reference>
<protein>
    <submittedName>
        <fullName evidence="1">Uncharacterized protein</fullName>
    </submittedName>
</protein>
<dbReference type="AlphaFoldDB" id="A0A9P6T6P1"/>
<accession>A0A9P6T6P1</accession>
<dbReference type="EMBL" id="MU167405">
    <property type="protein sequence ID" value="KAG0141051.1"/>
    <property type="molecule type" value="Genomic_DNA"/>
</dbReference>
<proteinExistence type="predicted"/>
<keyword evidence="2" id="KW-1185">Reference proteome</keyword>
<dbReference type="Proteomes" id="UP000886653">
    <property type="component" value="Unassembled WGS sequence"/>
</dbReference>
<sequence>MRAASSADPIYDPEWQEFWRNLVKVQDPSSYTPAQGPNQYFNILRQAAYDRKPTLQEEWPSIVKDVAERLPEPTGPPPASGVYWDRLCTLTIVVASHVDKSLWPNLAYLERTTWLSNKENSVRKRNELQLLAGTALEAYMPILFFHRYNKITAKDLQESVGNRYKAFQTWFATDFAAHEPACPSLEIFAKSYTQYLYFMERTFILIQEGIEDQRRINILPMDAIKTFRGRVKPDIIKTAVLNRATQTQALMAQDEVVQKASIIRFEELGHHRATIKKATISLEHL</sequence>
<name>A0A9P6T6P1_9BASI</name>
<organism evidence="1 2">
    <name type="scientific">Cronartium quercuum f. sp. fusiforme G11</name>
    <dbReference type="NCBI Taxonomy" id="708437"/>
    <lineage>
        <taxon>Eukaryota</taxon>
        <taxon>Fungi</taxon>
        <taxon>Dikarya</taxon>
        <taxon>Basidiomycota</taxon>
        <taxon>Pucciniomycotina</taxon>
        <taxon>Pucciniomycetes</taxon>
        <taxon>Pucciniales</taxon>
        <taxon>Coleosporiaceae</taxon>
        <taxon>Cronartium</taxon>
    </lineage>
</organism>